<comment type="caution">
    <text evidence="1">The sequence shown here is derived from an EMBL/GenBank/DDBJ whole genome shotgun (WGS) entry which is preliminary data.</text>
</comment>
<gene>
    <name evidence="1" type="ORF">QR685DRAFT_593057</name>
</gene>
<organism evidence="1 2">
    <name type="scientific">Neurospora intermedia</name>
    <dbReference type="NCBI Taxonomy" id="5142"/>
    <lineage>
        <taxon>Eukaryota</taxon>
        <taxon>Fungi</taxon>
        <taxon>Dikarya</taxon>
        <taxon>Ascomycota</taxon>
        <taxon>Pezizomycotina</taxon>
        <taxon>Sordariomycetes</taxon>
        <taxon>Sordariomycetidae</taxon>
        <taxon>Sordariales</taxon>
        <taxon>Sordariaceae</taxon>
        <taxon>Neurospora</taxon>
    </lineage>
</organism>
<accession>A0ABR3DNI7</accession>
<evidence type="ECO:0000313" key="2">
    <source>
        <dbReference type="Proteomes" id="UP001451303"/>
    </source>
</evidence>
<protein>
    <submittedName>
        <fullName evidence="1">Uncharacterized protein</fullName>
    </submittedName>
</protein>
<sequence length="126" mass="14289">MPSKRRTRLKILTATYGRDIYYVVLRWGRKARLTLPDGLIRWKITENEIASGKTQIRLYTVTLKPKNSTGLPQGTTVCERVVGGITRVRVGSAAGARSCPVEHFMAARLPELYTFLDSMVRCFQWA</sequence>
<dbReference type="EMBL" id="JAVLET010000001">
    <property type="protein sequence ID" value="KAL0474224.1"/>
    <property type="molecule type" value="Genomic_DNA"/>
</dbReference>
<proteinExistence type="predicted"/>
<name>A0ABR3DNI7_NEUIN</name>
<dbReference type="Proteomes" id="UP001451303">
    <property type="component" value="Unassembled WGS sequence"/>
</dbReference>
<evidence type="ECO:0000313" key="1">
    <source>
        <dbReference type="EMBL" id="KAL0474224.1"/>
    </source>
</evidence>
<keyword evidence="2" id="KW-1185">Reference proteome</keyword>
<reference evidence="1 2" key="1">
    <citation type="submission" date="2023-09" db="EMBL/GenBank/DDBJ databases">
        <title>Multi-omics analysis of a traditional fermented food reveals byproduct-associated fungal strains for waste-to-food upcycling.</title>
        <authorList>
            <consortium name="Lawrence Berkeley National Laboratory"/>
            <person name="Rekdal V.M."/>
            <person name="Villalobos-Escobedo J.M."/>
            <person name="Rodriguez-Valeron N."/>
            <person name="Garcia M.O."/>
            <person name="Vasquez D.P."/>
            <person name="Damayanti I."/>
            <person name="Sorensen P.M."/>
            <person name="Baidoo E.E."/>
            <person name="De Carvalho A.C."/>
            <person name="Riley R."/>
            <person name="Lipzen A."/>
            <person name="He G."/>
            <person name="Yan M."/>
            <person name="Haridas S."/>
            <person name="Daum C."/>
            <person name="Yoshinaga Y."/>
            <person name="Ng V."/>
            <person name="Grigoriev I.V."/>
            <person name="Munk R."/>
            <person name="Nuraida L."/>
            <person name="Wijaya C.H."/>
            <person name="Morales P.-C."/>
            <person name="Keasling J.D."/>
        </authorList>
    </citation>
    <scope>NUCLEOTIDE SEQUENCE [LARGE SCALE GENOMIC DNA]</scope>
    <source>
        <strain evidence="1 2">FGSC 2613</strain>
    </source>
</reference>